<dbReference type="RefSeq" id="WP_164508511.1">
    <property type="nucleotide sequence ID" value="NZ_JBHTON010000035.1"/>
</dbReference>
<evidence type="ECO:0000313" key="4">
    <source>
        <dbReference type="EMBL" id="MFD1485607.1"/>
    </source>
</evidence>
<feature type="region of interest" description="Disordered" evidence="2">
    <location>
        <begin position="189"/>
        <end position="215"/>
    </location>
</feature>
<dbReference type="Gene3D" id="3.10.20.320">
    <property type="entry name" value="Putative peptidoglycan bound protein (lpxtg motif)"/>
    <property type="match status" value="1"/>
</dbReference>
<sequence length="330" mass="36361">MENQSAPTVTRQNRVTVRYVDEQGKRLNEDLSLFGAVGSPYHVNVPLFSRYWLTDANAPISGAIPAGKRLLITLTYTKLGQVKLVQDGAVTQTITLQARPEDPSRIQALQLPPLDAGQHYYTKSAHHYHVVLDPASFIPTEPEDDVVFEVLTPEVADARSQAAEEAAKAQAQALDEASQPKAEISAALAATDDTKAPSDEPTAAPEKLEAQPAAKAQPAASELWPILQLLAKVLQQQAQILAADGDTIKLTAQQRHTLIRHMRDFLTAITILNPARQMSNFLLKAKSHRQGILGQTDQKRDLWQTDTKKGDQDIIVWSRIVKRHKKSRSA</sequence>
<dbReference type="Proteomes" id="UP001597252">
    <property type="component" value="Unassembled WGS sequence"/>
</dbReference>
<organism evidence="4 5">
    <name type="scientific">Lacticaseibacillus baoqingensis</name>
    <dbReference type="NCBI Taxonomy" id="2486013"/>
    <lineage>
        <taxon>Bacteria</taxon>
        <taxon>Bacillati</taxon>
        <taxon>Bacillota</taxon>
        <taxon>Bacilli</taxon>
        <taxon>Lactobacillales</taxon>
        <taxon>Lactobacillaceae</taxon>
        <taxon>Lacticaseibacillus</taxon>
    </lineage>
</organism>
<proteinExistence type="predicted"/>
<evidence type="ECO:0000259" key="3">
    <source>
        <dbReference type="Pfam" id="PF06458"/>
    </source>
</evidence>
<accession>A0ABW4E8B2</accession>
<protein>
    <submittedName>
        <fullName evidence="4">MucBP domain-containing protein</fullName>
    </submittedName>
</protein>
<dbReference type="EMBL" id="JBHTON010000035">
    <property type="protein sequence ID" value="MFD1485607.1"/>
    <property type="molecule type" value="Genomic_DNA"/>
</dbReference>
<gene>
    <name evidence="4" type="ORF">ACFQ5J_10235</name>
</gene>
<keyword evidence="5" id="KW-1185">Reference proteome</keyword>
<feature type="domain" description="MucBP" evidence="3">
    <location>
        <begin position="15"/>
        <end position="76"/>
    </location>
</feature>
<keyword evidence="1" id="KW-0677">Repeat</keyword>
<evidence type="ECO:0000313" key="5">
    <source>
        <dbReference type="Proteomes" id="UP001597252"/>
    </source>
</evidence>
<dbReference type="InterPro" id="IPR009459">
    <property type="entry name" value="MucBP_dom"/>
</dbReference>
<evidence type="ECO:0000256" key="1">
    <source>
        <dbReference type="ARBA" id="ARBA00022737"/>
    </source>
</evidence>
<name>A0ABW4E8B2_9LACO</name>
<evidence type="ECO:0000256" key="2">
    <source>
        <dbReference type="SAM" id="MobiDB-lite"/>
    </source>
</evidence>
<comment type="caution">
    <text evidence="4">The sequence shown here is derived from an EMBL/GenBank/DDBJ whole genome shotgun (WGS) entry which is preliminary data.</text>
</comment>
<reference evidence="5" key="1">
    <citation type="journal article" date="2019" name="Int. J. Syst. Evol. Microbiol.">
        <title>The Global Catalogue of Microorganisms (GCM) 10K type strain sequencing project: providing services to taxonomists for standard genome sequencing and annotation.</title>
        <authorList>
            <consortium name="The Broad Institute Genomics Platform"/>
            <consortium name="The Broad Institute Genome Sequencing Center for Infectious Disease"/>
            <person name="Wu L."/>
            <person name="Ma J."/>
        </authorList>
    </citation>
    <scope>NUCLEOTIDE SEQUENCE [LARGE SCALE GENOMIC DNA]</scope>
    <source>
        <strain evidence="5">CCM 8903</strain>
    </source>
</reference>
<dbReference type="Pfam" id="PF06458">
    <property type="entry name" value="MucBP"/>
    <property type="match status" value="1"/>
</dbReference>